<feature type="transmembrane region" description="Helical" evidence="6">
    <location>
        <begin position="359"/>
        <end position="376"/>
    </location>
</feature>
<evidence type="ECO:0000256" key="3">
    <source>
        <dbReference type="ARBA" id="ARBA00022692"/>
    </source>
</evidence>
<dbReference type="PANTHER" id="PTHR30250">
    <property type="entry name" value="PST FAMILY PREDICTED COLANIC ACID TRANSPORTER"/>
    <property type="match status" value="1"/>
</dbReference>
<dbReference type="PANTHER" id="PTHR30250:SF11">
    <property type="entry name" value="O-ANTIGEN TRANSPORTER-RELATED"/>
    <property type="match status" value="1"/>
</dbReference>
<feature type="transmembrane region" description="Helical" evidence="6">
    <location>
        <begin position="145"/>
        <end position="167"/>
    </location>
</feature>
<organism evidence="7">
    <name type="scientific">mine drainage metagenome</name>
    <dbReference type="NCBI Taxonomy" id="410659"/>
    <lineage>
        <taxon>unclassified sequences</taxon>
        <taxon>metagenomes</taxon>
        <taxon>ecological metagenomes</taxon>
    </lineage>
</organism>
<reference evidence="7" key="1">
    <citation type="submission" date="2016-10" db="EMBL/GenBank/DDBJ databases">
        <title>Sequence of Gallionella enrichment culture.</title>
        <authorList>
            <person name="Poehlein A."/>
            <person name="Muehling M."/>
            <person name="Daniel R."/>
        </authorList>
    </citation>
    <scope>NUCLEOTIDE SEQUENCE</scope>
</reference>
<comment type="caution">
    <text evidence="7">The sequence shown here is derived from an EMBL/GenBank/DDBJ whole genome shotgun (WGS) entry which is preliminary data.</text>
</comment>
<dbReference type="InterPro" id="IPR050833">
    <property type="entry name" value="Poly_Biosynth_Transport"/>
</dbReference>
<protein>
    <recommendedName>
        <fullName evidence="8">Polysaccharide biosynthesis protein</fullName>
    </recommendedName>
</protein>
<dbReference type="GO" id="GO:0005886">
    <property type="term" value="C:plasma membrane"/>
    <property type="evidence" value="ECO:0007669"/>
    <property type="project" value="UniProtKB-SubCell"/>
</dbReference>
<proteinExistence type="predicted"/>
<keyword evidence="5 6" id="KW-0472">Membrane</keyword>
<sequence>MWMTASSVIALLGFADLGMGNGLLNSISESDGINDRKSAQIYVTSAFYMLLAIAILIMLFFALMYPFIPWAKVFNVVSDQAIQEAGPSMAVLIVLIAINMPLGVAQRVQLGYQEGYKTHLWGVLGSLLGFGGVLVAIYFKAGLIWLVLAMSGGPCFAMLLNWLDLFFRSRRWLFPRWSVFDVHITRKLAGTGMLFLALQVMAIIGSASDNIVIAQILGASAVSVYAVTQKLFVATMIAQYFIAPLWPAFGEALSRKDYVWAKKTLRSALKISFVMSAATAIPLIFLAKPIIHYWVGPELIPSIYLSLGFAAFVFLASYGGVMSTLLNNGEMIRPQVIFYSAASISSLVLKIVLTYKIGVAGTIWATIIGYSIFYIIPAGKLAHRYLDEKTNLS</sequence>
<gene>
    <name evidence="7" type="ORF">GALL_383260</name>
</gene>
<evidence type="ECO:0000256" key="1">
    <source>
        <dbReference type="ARBA" id="ARBA00004651"/>
    </source>
</evidence>
<keyword evidence="2" id="KW-1003">Cell membrane</keyword>
<evidence type="ECO:0000256" key="6">
    <source>
        <dbReference type="SAM" id="Phobius"/>
    </source>
</evidence>
<evidence type="ECO:0000256" key="5">
    <source>
        <dbReference type="ARBA" id="ARBA00023136"/>
    </source>
</evidence>
<feature type="transmembrane region" description="Helical" evidence="6">
    <location>
        <begin position="120"/>
        <end position="139"/>
    </location>
</feature>
<evidence type="ECO:0008006" key="8">
    <source>
        <dbReference type="Google" id="ProtNLM"/>
    </source>
</evidence>
<feature type="transmembrane region" description="Helical" evidence="6">
    <location>
        <begin position="227"/>
        <end position="250"/>
    </location>
</feature>
<feature type="transmembrane region" description="Helical" evidence="6">
    <location>
        <begin position="45"/>
        <end position="68"/>
    </location>
</feature>
<dbReference type="AlphaFoldDB" id="A0A1J5QJ05"/>
<name>A0A1J5QJ05_9ZZZZ</name>
<keyword evidence="3 6" id="KW-0812">Transmembrane</keyword>
<dbReference type="EMBL" id="MLJW01001136">
    <property type="protein sequence ID" value="OIQ79927.1"/>
    <property type="molecule type" value="Genomic_DNA"/>
</dbReference>
<evidence type="ECO:0000313" key="7">
    <source>
        <dbReference type="EMBL" id="OIQ79927.1"/>
    </source>
</evidence>
<accession>A0A1J5QJ05</accession>
<feature type="transmembrane region" description="Helical" evidence="6">
    <location>
        <begin position="88"/>
        <end position="108"/>
    </location>
</feature>
<comment type="subcellular location">
    <subcellularLocation>
        <location evidence="1">Cell membrane</location>
        <topology evidence="1">Multi-pass membrane protein</topology>
    </subcellularLocation>
</comment>
<feature type="transmembrane region" description="Helical" evidence="6">
    <location>
        <begin position="303"/>
        <end position="324"/>
    </location>
</feature>
<evidence type="ECO:0000256" key="4">
    <source>
        <dbReference type="ARBA" id="ARBA00022989"/>
    </source>
</evidence>
<evidence type="ECO:0000256" key="2">
    <source>
        <dbReference type="ARBA" id="ARBA00022475"/>
    </source>
</evidence>
<feature type="transmembrane region" description="Helical" evidence="6">
    <location>
        <begin position="271"/>
        <end position="291"/>
    </location>
</feature>
<keyword evidence="4 6" id="KW-1133">Transmembrane helix</keyword>
<feature type="transmembrane region" description="Helical" evidence="6">
    <location>
        <begin position="188"/>
        <end position="207"/>
    </location>
</feature>